<dbReference type="eggNOG" id="ENOG5032ZB3">
    <property type="taxonomic scope" value="Bacteria"/>
</dbReference>
<reference evidence="2 3" key="1">
    <citation type="journal article" date="2011" name="Stand. Genomic Sci.">
        <title>Complete genome sequence of Haliscomenobacter hydrossis type strain (O).</title>
        <authorList>
            <consortium name="US DOE Joint Genome Institute (JGI-PGF)"/>
            <person name="Daligault H."/>
            <person name="Lapidus A."/>
            <person name="Zeytun A."/>
            <person name="Nolan M."/>
            <person name="Lucas S."/>
            <person name="Del Rio T.G."/>
            <person name="Tice H."/>
            <person name="Cheng J.F."/>
            <person name="Tapia R."/>
            <person name="Han C."/>
            <person name="Goodwin L."/>
            <person name="Pitluck S."/>
            <person name="Liolios K."/>
            <person name="Pagani I."/>
            <person name="Ivanova N."/>
            <person name="Huntemann M."/>
            <person name="Mavromatis K."/>
            <person name="Mikhailova N."/>
            <person name="Pati A."/>
            <person name="Chen A."/>
            <person name="Palaniappan K."/>
            <person name="Land M."/>
            <person name="Hauser L."/>
            <person name="Brambilla E.M."/>
            <person name="Rohde M."/>
            <person name="Verbarg S."/>
            <person name="Goker M."/>
            <person name="Bristow J."/>
            <person name="Eisen J.A."/>
            <person name="Markowitz V."/>
            <person name="Hugenholtz P."/>
            <person name="Kyrpides N.C."/>
            <person name="Klenk H.P."/>
            <person name="Woyke T."/>
        </authorList>
    </citation>
    <scope>NUCLEOTIDE SEQUENCE [LARGE SCALE GENOMIC DNA]</scope>
    <source>
        <strain evidence="3">ATCC 27775 / DSM 1100 / LMG 10767 / O</strain>
    </source>
</reference>
<protein>
    <submittedName>
        <fullName evidence="2">Uncharacterized protein</fullName>
    </submittedName>
</protein>
<reference key="2">
    <citation type="submission" date="2011-04" db="EMBL/GenBank/DDBJ databases">
        <title>Complete sequence of chromosome of Haliscomenobacter hydrossis DSM 1100.</title>
        <authorList>
            <consortium name="US DOE Joint Genome Institute (JGI-PGF)"/>
            <person name="Lucas S."/>
            <person name="Han J."/>
            <person name="Lapidus A."/>
            <person name="Bruce D."/>
            <person name="Goodwin L."/>
            <person name="Pitluck S."/>
            <person name="Peters L."/>
            <person name="Kyrpides N."/>
            <person name="Mavromatis K."/>
            <person name="Ivanova N."/>
            <person name="Ovchinnikova G."/>
            <person name="Pagani I."/>
            <person name="Daligault H."/>
            <person name="Detter J.C."/>
            <person name="Han C."/>
            <person name="Land M."/>
            <person name="Hauser L."/>
            <person name="Markowitz V."/>
            <person name="Cheng J.-F."/>
            <person name="Hugenholtz P."/>
            <person name="Woyke T."/>
            <person name="Wu D."/>
            <person name="Verbarg S."/>
            <person name="Frueling A."/>
            <person name="Brambilla E."/>
            <person name="Klenk H.-P."/>
            <person name="Eisen J.A."/>
        </authorList>
    </citation>
    <scope>NUCLEOTIDE SEQUENCE</scope>
    <source>
        <strain>DSM 1100</strain>
    </source>
</reference>
<proteinExistence type="predicted"/>
<dbReference type="HOGENOM" id="CLU_123271_0_0_10"/>
<dbReference type="RefSeq" id="WP_013768258.1">
    <property type="nucleotide sequence ID" value="NC_015510.1"/>
</dbReference>
<dbReference type="OrthoDB" id="1118459at2"/>
<accession>F4KZ76</accession>
<evidence type="ECO:0000313" key="2">
    <source>
        <dbReference type="EMBL" id="AEE53730.1"/>
    </source>
</evidence>
<keyword evidence="1" id="KW-0472">Membrane</keyword>
<gene>
    <name evidence="2" type="ordered locus">Halhy_5907</name>
</gene>
<dbReference type="Proteomes" id="UP000008461">
    <property type="component" value="Chromosome"/>
</dbReference>
<dbReference type="EMBL" id="CP002691">
    <property type="protein sequence ID" value="AEE53730.1"/>
    <property type="molecule type" value="Genomic_DNA"/>
</dbReference>
<dbReference type="STRING" id="760192.Halhy_5907"/>
<keyword evidence="1" id="KW-0812">Transmembrane</keyword>
<keyword evidence="1" id="KW-1133">Transmembrane helix</keyword>
<name>F4KZ76_HALH1</name>
<organism evidence="2 3">
    <name type="scientific">Haliscomenobacter hydrossis (strain ATCC 27775 / DSM 1100 / LMG 10767 / O)</name>
    <dbReference type="NCBI Taxonomy" id="760192"/>
    <lineage>
        <taxon>Bacteria</taxon>
        <taxon>Pseudomonadati</taxon>
        <taxon>Bacteroidota</taxon>
        <taxon>Saprospiria</taxon>
        <taxon>Saprospirales</taxon>
        <taxon>Haliscomenobacteraceae</taxon>
        <taxon>Haliscomenobacter</taxon>
    </lineage>
</organism>
<dbReference type="KEGG" id="hhy:Halhy_5907"/>
<feature type="transmembrane region" description="Helical" evidence="1">
    <location>
        <begin position="6"/>
        <end position="23"/>
    </location>
</feature>
<evidence type="ECO:0000256" key="1">
    <source>
        <dbReference type="SAM" id="Phobius"/>
    </source>
</evidence>
<dbReference type="AlphaFoldDB" id="F4KZ76"/>
<evidence type="ECO:0000313" key="3">
    <source>
        <dbReference type="Proteomes" id="UP000008461"/>
    </source>
</evidence>
<keyword evidence="3" id="KW-1185">Reference proteome</keyword>
<sequence length="189" mass="21343">MKNNLYQYGLIGLGLLLAVFLFIRSRKKGGDNTDEANELEKAKPDIKLTGKTCAGRTPRGVRNNNPGNLRLTAEAWKGKVPNAINTDGDFEQFEEWVYGVRAMLKLLRNYIGSGHNTIAKIIRRYAPTTENSTNQYINTVVQRTRMGANQLLDRDDKTVMRKLVQEMAAVELGCHLVNDSEFNQAWNLL</sequence>